<evidence type="ECO:0000313" key="1">
    <source>
        <dbReference type="EMBL" id="AWB32384.1"/>
    </source>
</evidence>
<reference evidence="1 2" key="1">
    <citation type="submission" date="2018-04" db="EMBL/GenBank/DDBJ databases">
        <title>Bordetella sp. HZ20 isolated from seawater.</title>
        <authorList>
            <person name="Sun C."/>
        </authorList>
    </citation>
    <scope>NUCLEOTIDE SEQUENCE [LARGE SCALE GENOMIC DNA]</scope>
    <source>
        <strain evidence="1 2">HZ20</strain>
    </source>
</reference>
<organism evidence="1 2">
    <name type="scientific">Orrella marina</name>
    <dbReference type="NCBI Taxonomy" id="2163011"/>
    <lineage>
        <taxon>Bacteria</taxon>
        <taxon>Pseudomonadati</taxon>
        <taxon>Pseudomonadota</taxon>
        <taxon>Betaproteobacteria</taxon>
        <taxon>Burkholderiales</taxon>
        <taxon>Alcaligenaceae</taxon>
        <taxon>Orrella</taxon>
    </lineage>
</organism>
<protein>
    <submittedName>
        <fullName evidence="1">Uncharacterized protein</fullName>
    </submittedName>
</protein>
<proteinExistence type="predicted"/>
<dbReference type="Proteomes" id="UP000244571">
    <property type="component" value="Chromosome"/>
</dbReference>
<sequence>MNRSWVEAGPDKTVTRCSCRLKAPSGTVPIDPQTGHGPALQFEIVIMELPDPAIPELKTVPQLSQKAGRFAM</sequence>
<dbReference type="EMBL" id="CP028901">
    <property type="protein sequence ID" value="AWB32384.1"/>
    <property type="molecule type" value="Genomic_DNA"/>
</dbReference>
<gene>
    <name evidence="1" type="ORF">DBV39_00170</name>
</gene>
<evidence type="ECO:0000313" key="2">
    <source>
        <dbReference type="Proteomes" id="UP000244571"/>
    </source>
</evidence>
<keyword evidence="2" id="KW-1185">Reference proteome</keyword>
<dbReference type="AlphaFoldDB" id="A0A2R4XEY8"/>
<accession>A0A2R4XEY8</accession>
<dbReference type="KEGG" id="boz:DBV39_00170"/>
<name>A0A2R4XEY8_9BURK</name>